<sequence>MPLGPPPAPPRGPEPGGLVALLARRRSSRAFASRPLGLAQLAVLAWAAQGRTGDAAATESRTEGGTRRTCPSAHQTYPLTLTVLAGGDGVEGLAAGAYDYTPEQHALCPKRGGDHRERVAATTLADYDWLRHAPVLLLLSGDMEGATRHFAEQPPKGRRGSRYVWLEAGHASQNVYLQAAELGLGAVLVAGFDDYRLTALTPRVVPAARHPLALLALGHPATPGL</sequence>
<dbReference type="CDD" id="cd02142">
    <property type="entry name" value="McbC_SagB-like_oxidoreductase"/>
    <property type="match status" value="1"/>
</dbReference>
<accession>A0A1E7KHY3</accession>
<dbReference type="PANTHER" id="PTHR43745:SF2">
    <property type="entry name" value="NITROREDUCTASE MJ1384-RELATED"/>
    <property type="match status" value="1"/>
</dbReference>
<dbReference type="PANTHER" id="PTHR43745">
    <property type="entry name" value="NITROREDUCTASE MJ1384-RELATED"/>
    <property type="match status" value="1"/>
</dbReference>
<gene>
    <name evidence="3" type="ORF">AN216_11730</name>
</gene>
<feature type="domain" description="Nitroreductase" evidence="2">
    <location>
        <begin position="23"/>
        <end position="218"/>
    </location>
</feature>
<dbReference type="Pfam" id="PF00881">
    <property type="entry name" value="Nitroreductase"/>
    <property type="match status" value="1"/>
</dbReference>
<evidence type="ECO:0000259" key="2">
    <source>
        <dbReference type="Pfam" id="PF00881"/>
    </source>
</evidence>
<dbReference type="InterPro" id="IPR052544">
    <property type="entry name" value="Bacteriocin_Proc_Enz"/>
</dbReference>
<protein>
    <recommendedName>
        <fullName evidence="2">Nitroreductase domain-containing protein</fullName>
    </recommendedName>
</protein>
<organism evidence="3 4">
    <name type="scientific">Streptomyces oceani</name>
    <dbReference type="NCBI Taxonomy" id="1075402"/>
    <lineage>
        <taxon>Bacteria</taxon>
        <taxon>Bacillati</taxon>
        <taxon>Actinomycetota</taxon>
        <taxon>Actinomycetes</taxon>
        <taxon>Kitasatosporales</taxon>
        <taxon>Streptomycetaceae</taxon>
        <taxon>Streptomyces</taxon>
    </lineage>
</organism>
<dbReference type="InterPro" id="IPR000415">
    <property type="entry name" value="Nitroreductase-like"/>
</dbReference>
<dbReference type="Proteomes" id="UP000176101">
    <property type="component" value="Unassembled WGS sequence"/>
</dbReference>
<dbReference type="Gene3D" id="3.40.109.10">
    <property type="entry name" value="NADH Oxidase"/>
    <property type="match status" value="1"/>
</dbReference>
<dbReference type="STRING" id="1075402.AN216_11730"/>
<dbReference type="SUPFAM" id="SSF55469">
    <property type="entry name" value="FMN-dependent nitroreductase-like"/>
    <property type="match status" value="1"/>
</dbReference>
<dbReference type="EMBL" id="LJGU01000119">
    <property type="protein sequence ID" value="OEV03530.1"/>
    <property type="molecule type" value="Genomic_DNA"/>
</dbReference>
<reference evidence="3 4" key="1">
    <citation type="journal article" date="2016" name="Front. Microbiol.">
        <title>Comparative Genomics Analysis of Streptomyces Species Reveals Their Adaptation to the Marine Environment and Their Diversity at the Genomic Level.</title>
        <authorList>
            <person name="Tian X."/>
            <person name="Zhang Z."/>
            <person name="Yang T."/>
            <person name="Chen M."/>
            <person name="Li J."/>
            <person name="Chen F."/>
            <person name="Yang J."/>
            <person name="Li W."/>
            <person name="Zhang B."/>
            <person name="Zhang Z."/>
            <person name="Wu J."/>
            <person name="Zhang C."/>
            <person name="Long L."/>
            <person name="Xiao J."/>
        </authorList>
    </citation>
    <scope>NUCLEOTIDE SEQUENCE [LARGE SCALE GENOMIC DNA]</scope>
    <source>
        <strain evidence="3 4">SCSIO 02100</strain>
    </source>
</reference>
<evidence type="ECO:0000313" key="4">
    <source>
        <dbReference type="Proteomes" id="UP000176101"/>
    </source>
</evidence>
<name>A0A1E7KHY3_9ACTN</name>
<evidence type="ECO:0000313" key="3">
    <source>
        <dbReference type="EMBL" id="OEV03530.1"/>
    </source>
</evidence>
<dbReference type="GO" id="GO:0016491">
    <property type="term" value="F:oxidoreductase activity"/>
    <property type="evidence" value="ECO:0007669"/>
    <property type="project" value="InterPro"/>
</dbReference>
<comment type="caution">
    <text evidence="3">The sequence shown here is derived from an EMBL/GenBank/DDBJ whole genome shotgun (WGS) entry which is preliminary data.</text>
</comment>
<dbReference type="AlphaFoldDB" id="A0A1E7KHY3"/>
<proteinExistence type="predicted"/>
<dbReference type="InterPro" id="IPR029479">
    <property type="entry name" value="Nitroreductase"/>
</dbReference>
<evidence type="ECO:0000256" key="1">
    <source>
        <dbReference type="SAM" id="MobiDB-lite"/>
    </source>
</evidence>
<feature type="region of interest" description="Disordered" evidence="1">
    <location>
        <begin position="53"/>
        <end position="73"/>
    </location>
</feature>
<keyword evidence="4" id="KW-1185">Reference proteome</keyword>